<protein>
    <submittedName>
        <fullName evidence="1">Uncharacterized protein</fullName>
    </submittedName>
</protein>
<proteinExistence type="predicted"/>
<gene>
    <name evidence="1" type="ORF">NEH16_06935</name>
</gene>
<evidence type="ECO:0000313" key="2">
    <source>
        <dbReference type="Proteomes" id="UP001164963"/>
    </source>
</evidence>
<accession>A0ABY6PPM3</accession>
<dbReference type="Proteomes" id="UP001164963">
    <property type="component" value="Chromosome"/>
</dbReference>
<evidence type="ECO:0000313" key="1">
    <source>
        <dbReference type="EMBL" id="UZK53924.1"/>
    </source>
</evidence>
<sequence length="120" mass="13067">MTHLDLHAPEGTLVEAAADRGEACTVAVCDLNDARSVPVQAALVRGGFRLTYISPPKVVPSPEGPQSIPLRGGFCRIRTDAPIAAPYYLERGPLSETEKKLAVQYRDLLGSWRRETPPNE</sequence>
<dbReference type="RefSeq" id="WP_265540153.1">
    <property type="nucleotide sequence ID" value="NZ_CP098740.1"/>
</dbReference>
<organism evidence="1 2">
    <name type="scientific">Streptomyces drozdowiczii</name>
    <dbReference type="NCBI Taxonomy" id="202862"/>
    <lineage>
        <taxon>Bacteria</taxon>
        <taxon>Bacillati</taxon>
        <taxon>Actinomycetota</taxon>
        <taxon>Actinomycetes</taxon>
        <taxon>Kitasatosporales</taxon>
        <taxon>Streptomycetaceae</taxon>
        <taxon>Streptomyces</taxon>
    </lineage>
</organism>
<name>A0ABY6PPM3_9ACTN</name>
<dbReference type="EMBL" id="CP098740">
    <property type="protein sequence ID" value="UZK53924.1"/>
    <property type="molecule type" value="Genomic_DNA"/>
</dbReference>
<keyword evidence="2" id="KW-1185">Reference proteome</keyword>
<reference evidence="1" key="1">
    <citation type="journal article" date="2022" name="Front. Microbiol.">
        <title>Mirubactin C rescues the lethal effect of cell wall biosynthesis mutations in Bacillus subtilis.</title>
        <authorList>
            <person name="Kepplinger B."/>
            <person name="Wen X."/>
            <person name="Tyler A.R."/>
            <person name="Kim B.Y."/>
            <person name="Brown J."/>
            <person name="Banks P."/>
            <person name="Dashti Y."/>
            <person name="Mackenzie E.S."/>
            <person name="Wills C."/>
            <person name="Kawai Y."/>
            <person name="Waldron K.J."/>
            <person name="Allenby N.E.E."/>
            <person name="Wu L.J."/>
            <person name="Hall M.J."/>
            <person name="Errington J."/>
        </authorList>
    </citation>
    <scope>NUCLEOTIDE SEQUENCE</scope>
    <source>
        <strain evidence="1">MDA8-470</strain>
    </source>
</reference>